<accession>X0X7A9</accession>
<dbReference type="Gene3D" id="1.10.287.110">
    <property type="entry name" value="DnaJ domain"/>
    <property type="match status" value="1"/>
</dbReference>
<dbReference type="EMBL" id="BARS01040748">
    <property type="protein sequence ID" value="GAG39109.1"/>
    <property type="molecule type" value="Genomic_DNA"/>
</dbReference>
<dbReference type="PANTHER" id="PTHR43908">
    <property type="entry name" value="AT29763P-RELATED"/>
    <property type="match status" value="1"/>
</dbReference>
<dbReference type="SMART" id="SM00271">
    <property type="entry name" value="DnaJ"/>
    <property type="match status" value="1"/>
</dbReference>
<dbReference type="GO" id="GO:0071218">
    <property type="term" value="P:cellular response to misfolded protein"/>
    <property type="evidence" value="ECO:0007669"/>
    <property type="project" value="TreeGrafter"/>
</dbReference>
<dbReference type="SUPFAM" id="SSF46565">
    <property type="entry name" value="Chaperone J-domain"/>
    <property type="match status" value="1"/>
</dbReference>
<evidence type="ECO:0000313" key="2">
    <source>
        <dbReference type="EMBL" id="GAG39109.1"/>
    </source>
</evidence>
<evidence type="ECO:0000259" key="1">
    <source>
        <dbReference type="PROSITE" id="PS50076"/>
    </source>
</evidence>
<dbReference type="PROSITE" id="PS50076">
    <property type="entry name" value="DNAJ_2"/>
    <property type="match status" value="1"/>
</dbReference>
<proteinExistence type="predicted"/>
<feature type="domain" description="J" evidence="1">
    <location>
        <begin position="9"/>
        <end position="48"/>
    </location>
</feature>
<dbReference type="InterPro" id="IPR051100">
    <property type="entry name" value="DnaJ_subfamily_B/C"/>
</dbReference>
<name>X0X7A9_9ZZZZ</name>
<dbReference type="PRINTS" id="PR00625">
    <property type="entry name" value="JDOMAIN"/>
</dbReference>
<dbReference type="PANTHER" id="PTHR43908:SF3">
    <property type="entry name" value="AT29763P-RELATED"/>
    <property type="match status" value="1"/>
</dbReference>
<dbReference type="InterPro" id="IPR001623">
    <property type="entry name" value="DnaJ_domain"/>
</dbReference>
<dbReference type="InterPro" id="IPR036869">
    <property type="entry name" value="J_dom_sf"/>
</dbReference>
<dbReference type="CDD" id="cd06257">
    <property type="entry name" value="DnaJ"/>
    <property type="match status" value="1"/>
</dbReference>
<organism evidence="2">
    <name type="scientific">marine sediment metagenome</name>
    <dbReference type="NCBI Taxonomy" id="412755"/>
    <lineage>
        <taxon>unclassified sequences</taxon>
        <taxon>metagenomes</taxon>
        <taxon>ecological metagenomes</taxon>
    </lineage>
</organism>
<gene>
    <name evidence="2" type="ORF">S01H1_62071</name>
</gene>
<dbReference type="Pfam" id="PF00226">
    <property type="entry name" value="DnaJ"/>
    <property type="match status" value="1"/>
</dbReference>
<dbReference type="GO" id="GO:0005789">
    <property type="term" value="C:endoplasmic reticulum membrane"/>
    <property type="evidence" value="ECO:0007669"/>
    <property type="project" value="TreeGrafter"/>
</dbReference>
<dbReference type="AlphaFoldDB" id="X0X7A9"/>
<protein>
    <recommendedName>
        <fullName evidence="1">J domain-containing protein</fullName>
    </recommendedName>
</protein>
<dbReference type="GO" id="GO:0030544">
    <property type="term" value="F:Hsp70 protein binding"/>
    <property type="evidence" value="ECO:0007669"/>
    <property type="project" value="TreeGrafter"/>
</dbReference>
<reference evidence="2" key="1">
    <citation type="journal article" date="2014" name="Front. Microbiol.">
        <title>High frequency of phylogenetically diverse reductive dehalogenase-homologous genes in deep subseafloor sedimentary metagenomes.</title>
        <authorList>
            <person name="Kawai M."/>
            <person name="Futagami T."/>
            <person name="Toyoda A."/>
            <person name="Takaki Y."/>
            <person name="Nishi S."/>
            <person name="Hori S."/>
            <person name="Arai W."/>
            <person name="Tsubouchi T."/>
            <person name="Morono Y."/>
            <person name="Uchiyama I."/>
            <person name="Ito T."/>
            <person name="Fujiyama A."/>
            <person name="Inagaki F."/>
            <person name="Takami H."/>
        </authorList>
    </citation>
    <scope>NUCLEOTIDE SEQUENCE</scope>
    <source>
        <strain evidence="2">Expedition CK06-06</strain>
    </source>
</reference>
<feature type="non-terminal residue" evidence="2">
    <location>
        <position position="48"/>
    </location>
</feature>
<sequence>MKVMAIKQDYYEVLGVPRNASDDEIKRAFRKLAFQCHPDRNREPGAEE</sequence>
<comment type="caution">
    <text evidence="2">The sequence shown here is derived from an EMBL/GenBank/DDBJ whole genome shotgun (WGS) entry which is preliminary data.</text>
</comment>